<feature type="coiled-coil region" evidence="1">
    <location>
        <begin position="71"/>
        <end position="102"/>
    </location>
</feature>
<protein>
    <recommendedName>
        <fullName evidence="3">Protein-glutamine gamma-glutamyltransferase-like C-terminal domain-containing protein</fullName>
    </recommendedName>
</protein>
<dbReference type="Proteomes" id="UP000244093">
    <property type="component" value="Unassembled WGS sequence"/>
</dbReference>
<dbReference type="Pfam" id="PF13559">
    <property type="entry name" value="DUF4129"/>
    <property type="match status" value="1"/>
</dbReference>
<evidence type="ECO:0000256" key="1">
    <source>
        <dbReference type="SAM" id="Coils"/>
    </source>
</evidence>
<dbReference type="InterPro" id="IPR025403">
    <property type="entry name" value="TgpA-like_C"/>
</dbReference>
<keyword evidence="2" id="KW-0812">Transmembrane</keyword>
<accession>A0A2R7YA01</accession>
<feature type="transmembrane region" description="Helical" evidence="2">
    <location>
        <begin position="254"/>
        <end position="275"/>
    </location>
</feature>
<feature type="domain" description="Protein-glutamine gamma-glutamyltransferase-like C-terminal" evidence="3">
    <location>
        <begin position="313"/>
        <end position="373"/>
    </location>
</feature>
<reference evidence="4 5" key="1">
    <citation type="journal article" date="2018" name="Syst. Appl. Microbiol.">
        <title>A new symbiotic nanoarchaeote (Candidatus Nanoclepta minutus) and its host (Zestosphaera tikiterensis gen. nov., sp. nov.) from a New Zealand hot spring.</title>
        <authorList>
            <person name="St John E."/>
            <person name="Liu Y."/>
            <person name="Podar M."/>
            <person name="Stott M.B."/>
            <person name="Meneghin J."/>
            <person name="Chen Z."/>
            <person name="Lagutin K."/>
            <person name="Mitchell K."/>
            <person name="Reysenbach A.L."/>
        </authorList>
    </citation>
    <scope>NUCLEOTIDE SEQUENCE [LARGE SCALE GENOMIC DNA]</scope>
    <source>
        <strain evidence="4">NZ3</strain>
    </source>
</reference>
<keyword evidence="2" id="KW-0472">Membrane</keyword>
<evidence type="ECO:0000259" key="3">
    <source>
        <dbReference type="Pfam" id="PF13559"/>
    </source>
</evidence>
<comment type="caution">
    <text evidence="4">The sequence shown here is derived from an EMBL/GenBank/DDBJ whole genome shotgun (WGS) entry which is preliminary data.</text>
</comment>
<dbReference type="AlphaFoldDB" id="A0A2R7YA01"/>
<evidence type="ECO:0000313" key="4">
    <source>
        <dbReference type="EMBL" id="PUA33682.1"/>
    </source>
</evidence>
<dbReference type="EMBL" id="NBVN01000002">
    <property type="protein sequence ID" value="PUA33682.1"/>
    <property type="molecule type" value="Genomic_DNA"/>
</dbReference>
<organism evidence="4 5">
    <name type="scientific">Zestosphaera tikiterensis</name>
    <dbReference type="NCBI Taxonomy" id="1973259"/>
    <lineage>
        <taxon>Archaea</taxon>
        <taxon>Thermoproteota</taxon>
        <taxon>Thermoprotei</taxon>
        <taxon>Desulfurococcales</taxon>
        <taxon>Desulfurococcaceae</taxon>
        <taxon>Zestosphaera</taxon>
    </lineage>
</organism>
<sequence length="382" mass="42532">MKTRLKIVALSLATLLLLNLLNLAVTQAQEVPRHTPGFPESSLEGLTPFLSEWQKILNMLSNATLSDVLSNASAKEELQNYVKELEAENKLTLEEREALKATLSGDVSVDELMKNIRNEDLRNVLNELLNMSKEGLLKSEDLMKYLSMVAKMREEGYISISDYISALNIMKTLTRDEGVLTAIDSELLKSMINLLASAGSTPEFTALPSIPSGSPSLSLKTPEVGSTSRYLEGFKIPSISVAFPSLSPLALQDVLQYVVLAIVLIVVFSLGFLFIRRFREPIARAFSKAVLSRGEVGLEGLPEPIKYYWSSVKAVETYTKIRKLDNVTHREYLSRVSQSLGDLVEEFKKVTQAYELVRFGGSVSDEVVKEAKESYVMLVRRL</sequence>
<name>A0A2R7YA01_9CREN</name>
<gene>
    <name evidence="4" type="ORF">B7O98_04520</name>
</gene>
<keyword evidence="2" id="KW-1133">Transmembrane helix</keyword>
<proteinExistence type="predicted"/>
<keyword evidence="1" id="KW-0175">Coiled coil</keyword>
<evidence type="ECO:0000256" key="2">
    <source>
        <dbReference type="SAM" id="Phobius"/>
    </source>
</evidence>
<evidence type="ECO:0000313" key="5">
    <source>
        <dbReference type="Proteomes" id="UP000244093"/>
    </source>
</evidence>